<dbReference type="GO" id="GO:0008010">
    <property type="term" value="F:structural constituent of chitin-based larval cuticle"/>
    <property type="evidence" value="ECO:0007669"/>
    <property type="project" value="TreeGrafter"/>
</dbReference>
<protein>
    <submittedName>
        <fullName evidence="4">Cuticle protein AMP1A</fullName>
    </submittedName>
</protein>
<accession>A0A5N5T9F4</accession>
<proteinExistence type="predicted"/>
<sequence>MKFVVFFALVAFASAAKLTDNVQVLKDVRDGPIGPTYNNELELDNGVVVQETGAEGSVGQSNSQGRYVFVSPEGETVEVTWVANENGFQPSGPFIPQDHPLPPHAEEQLRIAEQQRAEGIEFDERGFRV</sequence>
<dbReference type="PROSITE" id="PS51155">
    <property type="entry name" value="CHIT_BIND_RR_2"/>
    <property type="match status" value="1"/>
</dbReference>
<dbReference type="GO" id="GO:0062129">
    <property type="term" value="C:chitin-based extracellular matrix"/>
    <property type="evidence" value="ECO:0007669"/>
    <property type="project" value="TreeGrafter"/>
</dbReference>
<evidence type="ECO:0000256" key="2">
    <source>
        <dbReference type="PROSITE-ProRule" id="PRU00497"/>
    </source>
</evidence>
<evidence type="ECO:0000256" key="1">
    <source>
        <dbReference type="ARBA" id="ARBA00022460"/>
    </source>
</evidence>
<dbReference type="EMBL" id="SEYY01005592">
    <property type="protein sequence ID" value="KAB7503241.1"/>
    <property type="molecule type" value="Genomic_DNA"/>
</dbReference>
<reference evidence="4 5" key="1">
    <citation type="journal article" date="2019" name="PLoS Biol.">
        <title>Sex chromosomes control vertical transmission of feminizing Wolbachia symbionts in an isopod.</title>
        <authorList>
            <person name="Becking T."/>
            <person name="Chebbi M.A."/>
            <person name="Giraud I."/>
            <person name="Moumen B."/>
            <person name="Laverre T."/>
            <person name="Caubet Y."/>
            <person name="Peccoud J."/>
            <person name="Gilbert C."/>
            <person name="Cordaux R."/>
        </authorList>
    </citation>
    <scope>NUCLEOTIDE SEQUENCE [LARGE SCALE GENOMIC DNA]</scope>
    <source>
        <strain evidence="4">ANa2</strain>
        <tissue evidence="4">Whole body excluding digestive tract and cuticle</tissue>
    </source>
</reference>
<dbReference type="PANTHER" id="PTHR10380:SF173">
    <property type="entry name" value="CUTICULAR PROTEIN 47EF, ISOFORM C-RELATED"/>
    <property type="match status" value="1"/>
</dbReference>
<dbReference type="AlphaFoldDB" id="A0A5N5T9F4"/>
<evidence type="ECO:0000313" key="5">
    <source>
        <dbReference type="Proteomes" id="UP000326759"/>
    </source>
</evidence>
<name>A0A5N5T9F4_9CRUS</name>
<evidence type="ECO:0000313" key="4">
    <source>
        <dbReference type="EMBL" id="KAB7503241.1"/>
    </source>
</evidence>
<keyword evidence="3" id="KW-0732">Signal</keyword>
<evidence type="ECO:0000256" key="3">
    <source>
        <dbReference type="SAM" id="SignalP"/>
    </source>
</evidence>
<organism evidence="4 5">
    <name type="scientific">Armadillidium nasatum</name>
    <dbReference type="NCBI Taxonomy" id="96803"/>
    <lineage>
        <taxon>Eukaryota</taxon>
        <taxon>Metazoa</taxon>
        <taxon>Ecdysozoa</taxon>
        <taxon>Arthropoda</taxon>
        <taxon>Crustacea</taxon>
        <taxon>Multicrustacea</taxon>
        <taxon>Malacostraca</taxon>
        <taxon>Eumalacostraca</taxon>
        <taxon>Peracarida</taxon>
        <taxon>Isopoda</taxon>
        <taxon>Oniscidea</taxon>
        <taxon>Crinocheta</taxon>
        <taxon>Armadillidiidae</taxon>
        <taxon>Armadillidium</taxon>
    </lineage>
</organism>
<keyword evidence="1 2" id="KW-0193">Cuticle</keyword>
<dbReference type="Proteomes" id="UP000326759">
    <property type="component" value="Unassembled WGS sequence"/>
</dbReference>
<keyword evidence="5" id="KW-1185">Reference proteome</keyword>
<dbReference type="PANTHER" id="PTHR10380">
    <property type="entry name" value="CUTICLE PROTEIN"/>
    <property type="match status" value="1"/>
</dbReference>
<comment type="caution">
    <text evidence="4">The sequence shown here is derived from an EMBL/GenBank/DDBJ whole genome shotgun (WGS) entry which is preliminary data.</text>
</comment>
<feature type="chain" id="PRO_5024419856" evidence="3">
    <location>
        <begin position="16"/>
        <end position="129"/>
    </location>
</feature>
<feature type="signal peptide" evidence="3">
    <location>
        <begin position="1"/>
        <end position="15"/>
    </location>
</feature>
<dbReference type="InterPro" id="IPR000618">
    <property type="entry name" value="Insect_cuticle"/>
</dbReference>
<dbReference type="Pfam" id="PF00379">
    <property type="entry name" value="Chitin_bind_4"/>
    <property type="match status" value="1"/>
</dbReference>
<dbReference type="OrthoDB" id="6343071at2759"/>
<gene>
    <name evidence="4" type="primary">CU1A</name>
    <name evidence="4" type="ORF">Anas_01568</name>
</gene>
<dbReference type="InterPro" id="IPR050468">
    <property type="entry name" value="Cuticle_Struct_Prot"/>
</dbReference>